<keyword evidence="3" id="KW-1185">Reference proteome</keyword>
<dbReference type="STRING" id="1137991.SAMN05660642_00486"/>
<feature type="transmembrane region" description="Helical" evidence="1">
    <location>
        <begin position="372"/>
        <end position="392"/>
    </location>
</feature>
<dbReference type="AlphaFoldDB" id="A0A1G9LN79"/>
<feature type="transmembrane region" description="Helical" evidence="1">
    <location>
        <begin position="24"/>
        <end position="50"/>
    </location>
</feature>
<feature type="transmembrane region" description="Helical" evidence="1">
    <location>
        <begin position="295"/>
        <end position="318"/>
    </location>
</feature>
<organism evidence="2 3">
    <name type="scientific">Geodermatophilus siccatus</name>
    <dbReference type="NCBI Taxonomy" id="1137991"/>
    <lineage>
        <taxon>Bacteria</taxon>
        <taxon>Bacillati</taxon>
        <taxon>Actinomycetota</taxon>
        <taxon>Actinomycetes</taxon>
        <taxon>Geodermatophilales</taxon>
        <taxon>Geodermatophilaceae</taxon>
        <taxon>Geodermatophilus</taxon>
    </lineage>
</organism>
<proteinExistence type="predicted"/>
<dbReference type="OrthoDB" id="5198530at2"/>
<feature type="transmembrane region" description="Helical" evidence="1">
    <location>
        <begin position="71"/>
        <end position="100"/>
    </location>
</feature>
<evidence type="ECO:0000256" key="1">
    <source>
        <dbReference type="SAM" id="Phobius"/>
    </source>
</evidence>
<sequence length="398" mass="37952">MVSLLARLSLPGQRDPGTRTPANAPVLAAVATAAVTVLGLLGVGLASVVVQTLDPAGGMPVAGSARLSGRLWLLAQGGGLTLRSGPLVLAPLLLTLVVAWGLSSAGRGVVRACDLTVGRSLAAVVAAAVGTHTLLAVLVGLLVTTPGAQVDLVRSAIGSAVVALLAVGWGIARDSGLLDDLLDSAPEPVRPLLRAAASGLLTAVALGLLMVAVALAADAGGYAALSRSLGGSGAGAVGLLVLGVLLLPNAAAAAIGVAAGPGFAVGSGTLVSVHGVTLEAVPALPLLAALPDTQAVPLLAFASQVVPALAGLVAGATLGRRLGDDDGGSVVAGLWGVLSGVLLGLACGLLAWAAGGSLGDGALADVGAPPVATGLAVALQAGVAAAVAAAVTRWRALG</sequence>
<keyword evidence="1" id="KW-1133">Transmembrane helix</keyword>
<protein>
    <submittedName>
        <fullName evidence="2">Uncharacterized protein</fullName>
    </submittedName>
</protein>
<keyword evidence="1" id="KW-0472">Membrane</keyword>
<gene>
    <name evidence="2" type="ORF">SAMN05660642_00486</name>
</gene>
<name>A0A1G9LN79_9ACTN</name>
<dbReference type="RefSeq" id="WP_091213282.1">
    <property type="nucleotide sequence ID" value="NZ_FNHE01000001.1"/>
</dbReference>
<feature type="transmembrane region" description="Helical" evidence="1">
    <location>
        <begin position="192"/>
        <end position="217"/>
    </location>
</feature>
<evidence type="ECO:0000313" key="3">
    <source>
        <dbReference type="Proteomes" id="UP000198680"/>
    </source>
</evidence>
<feature type="transmembrane region" description="Helical" evidence="1">
    <location>
        <begin position="155"/>
        <end position="172"/>
    </location>
</feature>
<dbReference type="Pfam" id="PF19877">
    <property type="entry name" value="DUF6350"/>
    <property type="match status" value="1"/>
</dbReference>
<dbReference type="Proteomes" id="UP000198680">
    <property type="component" value="Unassembled WGS sequence"/>
</dbReference>
<dbReference type="InterPro" id="IPR045931">
    <property type="entry name" value="DUF6350"/>
</dbReference>
<reference evidence="3" key="1">
    <citation type="submission" date="2016-10" db="EMBL/GenBank/DDBJ databases">
        <authorList>
            <person name="Varghese N."/>
            <person name="Submissions S."/>
        </authorList>
    </citation>
    <scope>NUCLEOTIDE SEQUENCE [LARGE SCALE GENOMIC DNA]</scope>
    <source>
        <strain evidence="3">DSM 45419</strain>
    </source>
</reference>
<feature type="transmembrane region" description="Helical" evidence="1">
    <location>
        <begin position="330"/>
        <end position="352"/>
    </location>
</feature>
<feature type="transmembrane region" description="Helical" evidence="1">
    <location>
        <begin position="229"/>
        <end position="247"/>
    </location>
</feature>
<keyword evidence="1" id="KW-0812">Transmembrane</keyword>
<feature type="transmembrane region" description="Helical" evidence="1">
    <location>
        <begin position="120"/>
        <end position="143"/>
    </location>
</feature>
<accession>A0A1G9LN79</accession>
<evidence type="ECO:0000313" key="2">
    <source>
        <dbReference type="EMBL" id="SDL62965.1"/>
    </source>
</evidence>
<dbReference type="EMBL" id="FNHE01000001">
    <property type="protein sequence ID" value="SDL62965.1"/>
    <property type="molecule type" value="Genomic_DNA"/>
</dbReference>